<accession>A0A6T2DQC1</accession>
<protein>
    <submittedName>
        <fullName evidence="3">Uncharacterized protein</fullName>
    </submittedName>
</protein>
<evidence type="ECO:0000313" key="2">
    <source>
        <dbReference type="EMBL" id="CAE0824147.1"/>
    </source>
</evidence>
<reference evidence="3" key="1">
    <citation type="submission" date="2021-01" db="EMBL/GenBank/DDBJ databases">
        <authorList>
            <person name="Corre E."/>
            <person name="Pelletier E."/>
            <person name="Niang G."/>
            <person name="Scheremetjew M."/>
            <person name="Finn R."/>
            <person name="Kale V."/>
            <person name="Holt S."/>
            <person name="Cochrane G."/>
            <person name="Meng A."/>
            <person name="Brown T."/>
            <person name="Cohen L."/>
        </authorList>
    </citation>
    <scope>NUCLEOTIDE SEQUENCE</scope>
    <source>
        <strain evidence="3">CCMP1594</strain>
    </source>
</reference>
<organism evidence="3">
    <name type="scientific">Eutreptiella gymnastica</name>
    <dbReference type="NCBI Taxonomy" id="73025"/>
    <lineage>
        <taxon>Eukaryota</taxon>
        <taxon>Discoba</taxon>
        <taxon>Euglenozoa</taxon>
        <taxon>Euglenida</taxon>
        <taxon>Spirocuta</taxon>
        <taxon>Euglenophyceae</taxon>
        <taxon>Eutreptiales</taxon>
        <taxon>Eutreptiaceae</taxon>
        <taxon>Eutreptiella</taxon>
    </lineage>
</organism>
<sequence length="113" mass="12297">MASLNRWGLWMSVNKSDARVHHTPANSMLKQVGCGEREAGRDAALPAGPRSVGPGLTILAFPYAFLEPPPEKVAPLPSRRWCRGLGRRGIPHLYPSASPRRNSDPARHALVPS</sequence>
<dbReference type="AlphaFoldDB" id="A0A6T2DQC1"/>
<evidence type="ECO:0000313" key="3">
    <source>
        <dbReference type="EMBL" id="CAE0824148.1"/>
    </source>
</evidence>
<feature type="region of interest" description="Disordered" evidence="1">
    <location>
        <begin position="87"/>
        <end position="113"/>
    </location>
</feature>
<proteinExistence type="predicted"/>
<gene>
    <name evidence="2" type="ORF">EGYM00163_LOCUS35354</name>
    <name evidence="3" type="ORF">EGYM00163_LOCUS35355</name>
</gene>
<dbReference type="EMBL" id="HBJA01102639">
    <property type="protein sequence ID" value="CAE0824148.1"/>
    <property type="molecule type" value="Transcribed_RNA"/>
</dbReference>
<evidence type="ECO:0000256" key="1">
    <source>
        <dbReference type="SAM" id="MobiDB-lite"/>
    </source>
</evidence>
<dbReference type="EMBL" id="HBJA01102638">
    <property type="protein sequence ID" value="CAE0824147.1"/>
    <property type="molecule type" value="Transcribed_RNA"/>
</dbReference>
<name>A0A6T2DQC1_9EUGL</name>